<feature type="repeat" description="WD" evidence="5">
    <location>
        <begin position="302"/>
        <end position="344"/>
    </location>
</feature>
<feature type="repeat" description="WD" evidence="5">
    <location>
        <begin position="116"/>
        <end position="157"/>
    </location>
</feature>
<comment type="caution">
    <text evidence="6">The sequence shown here is derived from an EMBL/GenBank/DDBJ whole genome shotgun (WGS) entry which is preliminary data.</text>
</comment>
<dbReference type="InterPro" id="IPR036322">
    <property type="entry name" value="WD40_repeat_dom_sf"/>
</dbReference>
<keyword evidence="1 5" id="KW-0853">WD repeat</keyword>
<dbReference type="Pfam" id="PF00400">
    <property type="entry name" value="WD40"/>
    <property type="match status" value="7"/>
</dbReference>
<dbReference type="PRINTS" id="PR00320">
    <property type="entry name" value="GPROTEINBRPT"/>
</dbReference>
<dbReference type="InterPro" id="IPR028608">
    <property type="entry name" value="CIAO1/Cia1"/>
</dbReference>
<accession>A0AAV7K206</accession>
<keyword evidence="2" id="KW-0677">Repeat</keyword>
<dbReference type="Proteomes" id="UP001165289">
    <property type="component" value="Unassembled WGS sequence"/>
</dbReference>
<dbReference type="PROSITE" id="PS00678">
    <property type="entry name" value="WD_REPEATS_1"/>
    <property type="match status" value="1"/>
</dbReference>
<evidence type="ECO:0000313" key="7">
    <source>
        <dbReference type="Proteomes" id="UP001165289"/>
    </source>
</evidence>
<name>A0AAV7K206_9METZ</name>
<evidence type="ECO:0000256" key="5">
    <source>
        <dbReference type="PROSITE-ProRule" id="PRU00221"/>
    </source>
</evidence>
<evidence type="ECO:0000256" key="4">
    <source>
        <dbReference type="HAMAP-Rule" id="MF_03037"/>
    </source>
</evidence>
<comment type="similarity">
    <text evidence="4">Belongs to the WD repeat CIA1 family.</text>
</comment>
<protein>
    <recommendedName>
        <fullName evidence="4">Probable cytosolic iron-sulfur protein assembly protein CIAO1 homolog</fullName>
    </recommendedName>
</protein>
<dbReference type="InterPro" id="IPR015943">
    <property type="entry name" value="WD40/YVTN_repeat-like_dom_sf"/>
</dbReference>
<dbReference type="AlphaFoldDB" id="A0AAV7K206"/>
<evidence type="ECO:0000313" key="6">
    <source>
        <dbReference type="EMBL" id="KAI6654729.1"/>
    </source>
</evidence>
<comment type="function">
    <text evidence="3">Key component of the cytosolic iron-sulfur protein assembly (CIA) complex, a multiprotein complex that mediates the incorporation of iron-sulfur cluster into extramitochondrial Fe/S proteins. As a CIA complex component, interacts specifically with CIAO2A or CIAO2B and MMS19 to assist different branches of iron-sulfur protein assembly, depending of its interactors. The complex CIAO1:CIAO2B:MMS19 binds to and facilitates the assembly of most cytosolic-nuclear Fe/S proteins. CIAO1:CIAO2A specifically matures ACO1 and stabilizes IREB2. Seems to specifically modulate the transactivation activity of WT1. As part of the mitotic spindle-associated MMXD complex it may play a role in chromosome segregation.</text>
</comment>
<dbReference type="SMART" id="SM00320">
    <property type="entry name" value="WD40"/>
    <property type="match status" value="7"/>
</dbReference>
<feature type="repeat" description="WD" evidence="5">
    <location>
        <begin position="71"/>
        <end position="112"/>
    </location>
</feature>
<dbReference type="Gene3D" id="2.130.10.10">
    <property type="entry name" value="YVTN repeat-like/Quinoprotein amine dehydrogenase"/>
    <property type="match status" value="1"/>
</dbReference>
<feature type="repeat" description="WD" evidence="5">
    <location>
        <begin position="162"/>
        <end position="193"/>
    </location>
</feature>
<dbReference type="InterPro" id="IPR001680">
    <property type="entry name" value="WD40_rpt"/>
</dbReference>
<keyword evidence="7" id="KW-1185">Reference proteome</keyword>
<sequence length="345" mass="38496">MATASAGESIQFSSTQTLKLQHEQTLLGHEDRVWCVVWSPKGNILASCGADKTVRIWAKEDGKMVCRNVLSGEHNRTIRSVSFSPCGNLLISCSFDGTCCIWDRSKSGEFESMITLEGHENEVKWARWSACGEYLATCSRDKSVWVWEASEDGSEYECSGILTHHSQDVKQVLWHPSMELLVSASYDNKINLYCQDDDDWTLHQSLTGHDNTVWAISFNATGRRLISCSADQSLKVWELDGPMKKTGVWKCMLTVSGDHPRVIYSVDWCKNSGMVATGCEDDVIRVYTLDDTDGLSLSVVHAQAHEKDVNCVSWNPKQAGVLASCSDDRTIRLWQVVAATETKLI</sequence>
<gene>
    <name evidence="6" type="ORF">LOD99_2608</name>
</gene>
<comment type="function">
    <text evidence="4">Essential component of the cytosolic iron-sulfur (Fe/S) protein assembly machinery. Required for the maturation of extramitochondrial Fe/S proteins.</text>
</comment>
<feature type="repeat" description="WD" evidence="5">
    <location>
        <begin position="206"/>
        <end position="240"/>
    </location>
</feature>
<dbReference type="GO" id="GO:0097361">
    <property type="term" value="C:cytosolic [4Fe-4S] assembly targeting complex"/>
    <property type="evidence" value="ECO:0007669"/>
    <property type="project" value="InterPro"/>
</dbReference>
<dbReference type="FunFam" id="2.130.10.10:FF:000136">
    <property type="entry name" value="Probable cytosolic iron-sulfur protein assembly protein CIAO1"/>
    <property type="match status" value="1"/>
</dbReference>
<organism evidence="6 7">
    <name type="scientific">Oopsacas minuta</name>
    <dbReference type="NCBI Taxonomy" id="111878"/>
    <lineage>
        <taxon>Eukaryota</taxon>
        <taxon>Metazoa</taxon>
        <taxon>Porifera</taxon>
        <taxon>Hexactinellida</taxon>
        <taxon>Hexasterophora</taxon>
        <taxon>Lyssacinosida</taxon>
        <taxon>Leucopsacidae</taxon>
        <taxon>Oopsacas</taxon>
    </lineage>
</organism>
<dbReference type="PROSITE" id="PS50082">
    <property type="entry name" value="WD_REPEATS_2"/>
    <property type="match status" value="6"/>
</dbReference>
<dbReference type="PANTHER" id="PTHR19920">
    <property type="entry name" value="WD40 PROTEIN CIAO1"/>
    <property type="match status" value="1"/>
</dbReference>
<reference evidence="6 7" key="1">
    <citation type="journal article" date="2023" name="BMC Biol.">
        <title>The compact genome of the sponge Oopsacas minuta (Hexactinellida) is lacking key metazoan core genes.</title>
        <authorList>
            <person name="Santini S."/>
            <person name="Schenkelaars Q."/>
            <person name="Jourda C."/>
            <person name="Duchesne M."/>
            <person name="Belahbib H."/>
            <person name="Rocher C."/>
            <person name="Selva M."/>
            <person name="Riesgo A."/>
            <person name="Vervoort M."/>
            <person name="Leys S.P."/>
            <person name="Kodjabachian L."/>
            <person name="Le Bivic A."/>
            <person name="Borchiellini C."/>
            <person name="Claverie J.M."/>
            <person name="Renard E."/>
        </authorList>
    </citation>
    <scope>NUCLEOTIDE SEQUENCE [LARGE SCALE GENOMIC DNA]</scope>
    <source>
        <strain evidence="6">SPO-2</strain>
    </source>
</reference>
<dbReference type="EMBL" id="JAKMXF010000221">
    <property type="protein sequence ID" value="KAI6654729.1"/>
    <property type="molecule type" value="Genomic_DNA"/>
</dbReference>
<dbReference type="InterPro" id="IPR019775">
    <property type="entry name" value="WD40_repeat_CS"/>
</dbReference>
<evidence type="ECO:0000256" key="1">
    <source>
        <dbReference type="ARBA" id="ARBA00022574"/>
    </source>
</evidence>
<feature type="repeat" description="WD" evidence="5">
    <location>
        <begin position="26"/>
        <end position="67"/>
    </location>
</feature>
<evidence type="ECO:0000256" key="3">
    <source>
        <dbReference type="ARBA" id="ARBA00060126"/>
    </source>
</evidence>
<dbReference type="InterPro" id="IPR020472">
    <property type="entry name" value="WD40_PAC1"/>
</dbReference>
<evidence type="ECO:0000256" key="2">
    <source>
        <dbReference type="ARBA" id="ARBA00022737"/>
    </source>
</evidence>
<dbReference type="GO" id="GO:0016226">
    <property type="term" value="P:iron-sulfur cluster assembly"/>
    <property type="evidence" value="ECO:0007669"/>
    <property type="project" value="UniProtKB-UniRule"/>
</dbReference>
<dbReference type="CDD" id="cd00200">
    <property type="entry name" value="WD40"/>
    <property type="match status" value="1"/>
</dbReference>
<dbReference type="HAMAP" id="MF_03037">
    <property type="entry name" value="ciao1"/>
    <property type="match status" value="1"/>
</dbReference>
<dbReference type="PROSITE" id="PS50294">
    <property type="entry name" value="WD_REPEATS_REGION"/>
    <property type="match status" value="5"/>
</dbReference>
<dbReference type="SUPFAM" id="SSF50978">
    <property type="entry name" value="WD40 repeat-like"/>
    <property type="match status" value="1"/>
</dbReference>
<dbReference type="PANTHER" id="PTHR19920:SF0">
    <property type="entry name" value="CYTOSOLIC IRON-SULFUR PROTEIN ASSEMBLY PROTEIN CIAO1-RELATED"/>
    <property type="match status" value="1"/>
</dbReference>
<proteinExistence type="inferred from homology"/>